<name>A0A0H4I4W6_9GAMM</name>
<dbReference type="GO" id="GO:0016757">
    <property type="term" value="F:glycosyltransferase activity"/>
    <property type="evidence" value="ECO:0007669"/>
    <property type="project" value="UniProtKB-KW"/>
</dbReference>
<evidence type="ECO:0000313" key="7">
    <source>
        <dbReference type="Proteomes" id="UP000036406"/>
    </source>
</evidence>
<evidence type="ECO:0000256" key="1">
    <source>
        <dbReference type="ARBA" id="ARBA00006739"/>
    </source>
</evidence>
<dbReference type="CDD" id="cd06439">
    <property type="entry name" value="CESA_like_1"/>
    <property type="match status" value="1"/>
</dbReference>
<dbReference type="InterPro" id="IPR001173">
    <property type="entry name" value="Glyco_trans_2-like"/>
</dbReference>
<feature type="domain" description="Glycosyltransferase 2-like" evidence="5">
    <location>
        <begin position="54"/>
        <end position="187"/>
    </location>
</feature>
<accession>A0A0H4I4W6</accession>
<keyword evidence="2" id="KW-0328">Glycosyltransferase</keyword>
<keyword evidence="3 6" id="KW-0808">Transferase</keyword>
<evidence type="ECO:0000256" key="3">
    <source>
        <dbReference type="ARBA" id="ARBA00022679"/>
    </source>
</evidence>
<dbReference type="AlphaFoldDB" id="A0A0H4I4W6"/>
<keyword evidence="4" id="KW-0472">Membrane</keyword>
<evidence type="ECO:0000256" key="2">
    <source>
        <dbReference type="ARBA" id="ARBA00022676"/>
    </source>
</evidence>
<gene>
    <name evidence="6" type="ORF">ABA45_10405</name>
</gene>
<dbReference type="InterPro" id="IPR029044">
    <property type="entry name" value="Nucleotide-diphossugar_trans"/>
</dbReference>
<feature type="transmembrane region" description="Helical" evidence="4">
    <location>
        <begin position="323"/>
        <end position="344"/>
    </location>
</feature>
<protein>
    <submittedName>
        <fullName evidence="6">Glycosyl transferase family 2</fullName>
    </submittedName>
</protein>
<dbReference type="EMBL" id="CP011494">
    <property type="protein sequence ID" value="AKO52765.1"/>
    <property type="molecule type" value="Genomic_DNA"/>
</dbReference>
<dbReference type="Proteomes" id="UP000036406">
    <property type="component" value="Chromosome"/>
</dbReference>
<evidence type="ECO:0000259" key="5">
    <source>
        <dbReference type="Pfam" id="PF00535"/>
    </source>
</evidence>
<keyword evidence="4" id="KW-1133">Transmembrane helix</keyword>
<dbReference type="PATRIC" id="fig|330734.3.peg.2188"/>
<dbReference type="PANTHER" id="PTHR43630:SF1">
    <property type="entry name" value="POLY-BETA-1,6-N-ACETYL-D-GLUCOSAMINE SYNTHASE"/>
    <property type="match status" value="1"/>
</dbReference>
<dbReference type="Pfam" id="PF00535">
    <property type="entry name" value="Glycos_transf_2"/>
    <property type="match status" value="1"/>
</dbReference>
<feature type="transmembrane region" description="Helical" evidence="4">
    <location>
        <begin position="298"/>
        <end position="317"/>
    </location>
</feature>
<dbReference type="KEGG" id="mpq:ABA45_10405"/>
<dbReference type="RefSeq" id="WP_084708324.1">
    <property type="nucleotide sequence ID" value="NZ_CP011494.1"/>
</dbReference>
<evidence type="ECO:0000256" key="4">
    <source>
        <dbReference type="SAM" id="Phobius"/>
    </source>
</evidence>
<keyword evidence="4" id="KW-0812">Transmembrane</keyword>
<reference evidence="6 7" key="1">
    <citation type="submission" date="2015-05" db="EMBL/GenBank/DDBJ databases">
        <title>Complete genome of Marinobacter psychrophilus strain 20041T isolated from sea-ice of the Canadian Basin.</title>
        <authorList>
            <person name="Song L."/>
            <person name="Ren L."/>
            <person name="Yu Y."/>
            <person name="Wang X."/>
        </authorList>
    </citation>
    <scope>NUCLEOTIDE SEQUENCE [LARGE SCALE GENOMIC DNA]</scope>
    <source>
        <strain evidence="6 7">20041</strain>
    </source>
</reference>
<dbReference type="SUPFAM" id="SSF53448">
    <property type="entry name" value="Nucleotide-diphospho-sugar transferases"/>
    <property type="match status" value="1"/>
</dbReference>
<sequence>MSVILFVTVVCLLVPVYVYFGYPAILWLLTRNSQPKPAPVNVGTENGSIPTVTLVISCFNEAAVIEEKLNNATALDYPTDKLNIVVVSDGSDDGTDEKVKALGNPRITLIRQEGRLGKTMGINLAMEQIHSQITVFSDANAMYAPDAISRLAENFDDPKVGYAVGAALYTDADSGASANNEDLYWRYELAIKEMESKLHSVVGGDGAIYAIRTELWEPLQPQDINDFVNPLQIIAKGYRGRFDPRAHCFEETAGDFGREVARKERIVNRSIRGLMQVKAVMNPRKTGIFAWEVVSHKLMRWLIPVFLVVGVAGSALLAAQGLLLFRLITLGSFALLALATAGHLSKDKNNLPIWLSTPYYFVLVNAYSVRGVLSAARGETQITWSSARPAANTNAGYVSQNSKVRLTWWVAGLIFLLASLGWGYVG</sequence>
<dbReference type="STRING" id="330734.ABA45_10405"/>
<dbReference type="Gene3D" id="3.90.550.10">
    <property type="entry name" value="Spore Coat Polysaccharide Biosynthesis Protein SpsA, Chain A"/>
    <property type="match status" value="1"/>
</dbReference>
<comment type="similarity">
    <text evidence="1">Belongs to the glycosyltransferase 2 family.</text>
</comment>
<evidence type="ECO:0000313" key="6">
    <source>
        <dbReference type="EMBL" id="AKO52765.1"/>
    </source>
</evidence>
<feature type="transmembrane region" description="Helical" evidence="4">
    <location>
        <begin position="406"/>
        <end position="425"/>
    </location>
</feature>
<keyword evidence="7" id="KW-1185">Reference proteome</keyword>
<feature type="transmembrane region" description="Helical" evidence="4">
    <location>
        <begin position="6"/>
        <end position="29"/>
    </location>
</feature>
<dbReference type="PANTHER" id="PTHR43630">
    <property type="entry name" value="POLY-BETA-1,6-N-ACETYL-D-GLUCOSAMINE SYNTHASE"/>
    <property type="match status" value="1"/>
</dbReference>
<proteinExistence type="inferred from homology"/>
<organism evidence="6 7">
    <name type="scientific">Marinobacter psychrophilus</name>
    <dbReference type="NCBI Taxonomy" id="330734"/>
    <lineage>
        <taxon>Bacteria</taxon>
        <taxon>Pseudomonadati</taxon>
        <taxon>Pseudomonadota</taxon>
        <taxon>Gammaproteobacteria</taxon>
        <taxon>Pseudomonadales</taxon>
        <taxon>Marinobacteraceae</taxon>
        <taxon>Marinobacter</taxon>
    </lineage>
</organism>